<sequence length="50" mass="5297">ISRHAETGICGVTAIVAIPAGELIGEYIGVIDVFGRAGPRNDGYRLRLKT</sequence>
<dbReference type="EMBL" id="ANJA01004123">
    <property type="protein sequence ID" value="ETO59342.1"/>
    <property type="molecule type" value="Genomic_DNA"/>
</dbReference>
<evidence type="ECO:0000313" key="1">
    <source>
        <dbReference type="EMBL" id="ETO59342.1"/>
    </source>
</evidence>
<feature type="non-terminal residue" evidence="1">
    <location>
        <position position="1"/>
    </location>
</feature>
<dbReference type="AlphaFoldDB" id="A0A080YY81"/>
<proteinExistence type="predicted"/>
<evidence type="ECO:0000313" key="2">
    <source>
        <dbReference type="Proteomes" id="UP000028582"/>
    </source>
</evidence>
<accession>A0A080YY81</accession>
<organism evidence="1 2">
    <name type="scientific">Phytophthora nicotianae P1976</name>
    <dbReference type="NCBI Taxonomy" id="1317066"/>
    <lineage>
        <taxon>Eukaryota</taxon>
        <taxon>Sar</taxon>
        <taxon>Stramenopiles</taxon>
        <taxon>Oomycota</taxon>
        <taxon>Peronosporomycetes</taxon>
        <taxon>Peronosporales</taxon>
        <taxon>Peronosporaceae</taxon>
        <taxon>Phytophthora</taxon>
    </lineage>
</organism>
<protein>
    <submittedName>
        <fullName evidence="1">Uncharacterized protein</fullName>
    </submittedName>
</protein>
<comment type="caution">
    <text evidence="1">The sequence shown here is derived from an EMBL/GenBank/DDBJ whole genome shotgun (WGS) entry which is preliminary data.</text>
</comment>
<dbReference type="Proteomes" id="UP000028582">
    <property type="component" value="Unassembled WGS sequence"/>
</dbReference>
<gene>
    <name evidence="1" type="ORF">F444_22290</name>
</gene>
<name>A0A080YY81_PHYNI</name>
<reference evidence="1 2" key="1">
    <citation type="submission" date="2013-11" db="EMBL/GenBank/DDBJ databases">
        <title>The Genome Sequence of Phytophthora parasitica P1976.</title>
        <authorList>
            <consortium name="The Broad Institute Genomics Platform"/>
            <person name="Russ C."/>
            <person name="Tyler B."/>
            <person name="Panabieres F."/>
            <person name="Shan W."/>
            <person name="Tripathy S."/>
            <person name="Grunwald N."/>
            <person name="Machado M."/>
            <person name="Johnson C.S."/>
            <person name="Walker B."/>
            <person name="Young S."/>
            <person name="Zeng Q."/>
            <person name="Gargeya S."/>
            <person name="Fitzgerald M."/>
            <person name="Haas B."/>
            <person name="Abouelleil A."/>
            <person name="Allen A.W."/>
            <person name="Alvarado L."/>
            <person name="Arachchi H.M."/>
            <person name="Berlin A.M."/>
            <person name="Chapman S.B."/>
            <person name="Gainer-Dewar J."/>
            <person name="Goldberg J."/>
            <person name="Griggs A."/>
            <person name="Gujja S."/>
            <person name="Hansen M."/>
            <person name="Howarth C."/>
            <person name="Imamovic A."/>
            <person name="Ireland A."/>
            <person name="Larimer J."/>
            <person name="McCowan C."/>
            <person name="Murphy C."/>
            <person name="Pearson M."/>
            <person name="Poon T.W."/>
            <person name="Priest M."/>
            <person name="Roberts A."/>
            <person name="Saif S."/>
            <person name="Shea T."/>
            <person name="Sisk P."/>
            <person name="Sykes S."/>
            <person name="Wortman J."/>
            <person name="Nusbaum C."/>
            <person name="Birren B."/>
        </authorList>
    </citation>
    <scope>NUCLEOTIDE SEQUENCE [LARGE SCALE GENOMIC DNA]</scope>
    <source>
        <strain evidence="1 2">P1976</strain>
    </source>
</reference>